<keyword evidence="1" id="KW-0732">Signal</keyword>
<dbReference type="PANTHER" id="PTHR34473">
    <property type="entry name" value="UPF0699 TRANSMEMBRANE PROTEIN YDBS"/>
    <property type="match status" value="1"/>
</dbReference>
<accession>A0A1M5Q7T2</accession>
<evidence type="ECO:0000256" key="1">
    <source>
        <dbReference type="ARBA" id="ARBA00022729"/>
    </source>
</evidence>
<evidence type="ECO:0000313" key="4">
    <source>
        <dbReference type="EMBL" id="SHH09966.1"/>
    </source>
</evidence>
<keyword evidence="2" id="KW-0472">Membrane</keyword>
<sequence>MKQNGETGDGRPRLRAPRHRVSRKAITWWTLEELMGVVMLLVPQLVAAFFWDAGRPWLVGTSIATVVLGAVACLVIPRWRYRVHRWEATGEAVYTRTGWFVQDWRVAPLSRIQTVDTQRGPVQQMLGLATVTVTTASAAGPLEIPGLDVDVAQRLVEELTAVTQATRGDAT</sequence>
<dbReference type="RefSeq" id="WP_073490103.1">
    <property type="nucleotide sequence ID" value="NZ_FQVN01000022.1"/>
</dbReference>
<dbReference type="STRING" id="2017.SAMN05444320_12223"/>
<dbReference type="Pfam" id="PF03703">
    <property type="entry name" value="bPH_2"/>
    <property type="match status" value="1"/>
</dbReference>
<dbReference type="InterPro" id="IPR005182">
    <property type="entry name" value="YdbS-like_PH"/>
</dbReference>
<keyword evidence="2" id="KW-0812">Transmembrane</keyword>
<dbReference type="AlphaFoldDB" id="A0A1M5Q7T2"/>
<dbReference type="InterPro" id="IPR018313">
    <property type="entry name" value="SBP_3_CS"/>
</dbReference>
<feature type="domain" description="YdbS-like PH" evidence="3">
    <location>
        <begin position="81"/>
        <end position="158"/>
    </location>
</feature>
<name>A0A1M5Q7T2_STRHI</name>
<feature type="transmembrane region" description="Helical" evidence="2">
    <location>
        <begin position="28"/>
        <end position="51"/>
    </location>
</feature>
<organism evidence="4 5">
    <name type="scientific">Streptoalloteichus hindustanus</name>
    <dbReference type="NCBI Taxonomy" id="2017"/>
    <lineage>
        <taxon>Bacteria</taxon>
        <taxon>Bacillati</taxon>
        <taxon>Actinomycetota</taxon>
        <taxon>Actinomycetes</taxon>
        <taxon>Pseudonocardiales</taxon>
        <taxon>Pseudonocardiaceae</taxon>
        <taxon>Streptoalloteichus</taxon>
    </lineage>
</organism>
<evidence type="ECO:0000256" key="2">
    <source>
        <dbReference type="SAM" id="Phobius"/>
    </source>
</evidence>
<keyword evidence="5" id="KW-1185">Reference proteome</keyword>
<evidence type="ECO:0000259" key="3">
    <source>
        <dbReference type="Pfam" id="PF03703"/>
    </source>
</evidence>
<keyword evidence="2" id="KW-1133">Transmembrane helix</keyword>
<dbReference type="PROSITE" id="PS01039">
    <property type="entry name" value="SBP_BACTERIAL_3"/>
    <property type="match status" value="1"/>
</dbReference>
<protein>
    <recommendedName>
        <fullName evidence="3">YdbS-like PH domain-containing protein</fullName>
    </recommendedName>
</protein>
<dbReference type="Proteomes" id="UP000184501">
    <property type="component" value="Unassembled WGS sequence"/>
</dbReference>
<dbReference type="EMBL" id="FQVN01000022">
    <property type="protein sequence ID" value="SHH09966.1"/>
    <property type="molecule type" value="Genomic_DNA"/>
</dbReference>
<feature type="transmembrane region" description="Helical" evidence="2">
    <location>
        <begin position="57"/>
        <end position="76"/>
    </location>
</feature>
<gene>
    <name evidence="4" type="ORF">SAMN05444320_12223</name>
</gene>
<proteinExistence type="predicted"/>
<evidence type="ECO:0000313" key="5">
    <source>
        <dbReference type="Proteomes" id="UP000184501"/>
    </source>
</evidence>
<reference evidence="4 5" key="1">
    <citation type="submission" date="2016-11" db="EMBL/GenBank/DDBJ databases">
        <authorList>
            <person name="Jaros S."/>
            <person name="Januszkiewicz K."/>
            <person name="Wedrychowicz H."/>
        </authorList>
    </citation>
    <scope>NUCLEOTIDE SEQUENCE [LARGE SCALE GENOMIC DNA]</scope>
    <source>
        <strain evidence="4 5">DSM 44523</strain>
    </source>
</reference>
<dbReference type="PANTHER" id="PTHR34473:SF3">
    <property type="entry name" value="TRANSMEMBRANE PROTEIN-RELATED"/>
    <property type="match status" value="1"/>
</dbReference>